<gene>
    <name evidence="7" type="primary">preT_5</name>
    <name evidence="7" type="ORF">Psch_04163</name>
</gene>
<dbReference type="GO" id="GO:0051539">
    <property type="term" value="F:4 iron, 4 sulfur cluster binding"/>
    <property type="evidence" value="ECO:0007669"/>
    <property type="project" value="UniProtKB-KW"/>
</dbReference>
<dbReference type="Gene3D" id="1.10.1060.10">
    <property type="entry name" value="Alpha-helical ferredoxin"/>
    <property type="match status" value="1"/>
</dbReference>
<dbReference type="Proteomes" id="UP000298324">
    <property type="component" value="Unassembled WGS sequence"/>
</dbReference>
<dbReference type="SUPFAM" id="SSF46548">
    <property type="entry name" value="alpha-helical ferredoxin"/>
    <property type="match status" value="1"/>
</dbReference>
<dbReference type="Pfam" id="PF13450">
    <property type="entry name" value="NAD_binding_8"/>
    <property type="match status" value="1"/>
</dbReference>
<evidence type="ECO:0000313" key="8">
    <source>
        <dbReference type="Proteomes" id="UP000298324"/>
    </source>
</evidence>
<reference evidence="7 8" key="1">
    <citation type="journal article" date="2018" name="Environ. Microbiol.">
        <title>Novel energy conservation strategies and behaviour of Pelotomaculum schinkii driving syntrophic propionate catabolism.</title>
        <authorList>
            <person name="Hidalgo-Ahumada C.A.P."/>
            <person name="Nobu M.K."/>
            <person name="Narihiro T."/>
            <person name="Tamaki H."/>
            <person name="Liu W.T."/>
            <person name="Kamagata Y."/>
            <person name="Stams A.J.M."/>
            <person name="Imachi H."/>
            <person name="Sousa D.Z."/>
        </authorList>
    </citation>
    <scope>NUCLEOTIDE SEQUENCE [LARGE SCALE GENOMIC DNA]</scope>
    <source>
        <strain evidence="7 8">HH</strain>
    </source>
</reference>
<keyword evidence="3 7" id="KW-0560">Oxidoreductase</keyword>
<dbReference type="RefSeq" id="WP_190259549.1">
    <property type="nucleotide sequence ID" value="NZ_QFGA01000004.1"/>
</dbReference>
<dbReference type="AlphaFoldDB" id="A0A4Y7R6Q2"/>
<evidence type="ECO:0000256" key="1">
    <source>
        <dbReference type="ARBA" id="ARBA00022485"/>
    </source>
</evidence>
<keyword evidence="4" id="KW-0408">Iron</keyword>
<dbReference type="GO" id="GO:0046872">
    <property type="term" value="F:metal ion binding"/>
    <property type="evidence" value="ECO:0007669"/>
    <property type="project" value="UniProtKB-KW"/>
</dbReference>
<accession>A0A4Y7R6Q2</accession>
<dbReference type="EMBL" id="QFGA01000004">
    <property type="protein sequence ID" value="TEB04436.1"/>
    <property type="molecule type" value="Genomic_DNA"/>
</dbReference>
<dbReference type="GO" id="GO:0005886">
    <property type="term" value="C:plasma membrane"/>
    <property type="evidence" value="ECO:0007669"/>
    <property type="project" value="TreeGrafter"/>
</dbReference>
<dbReference type="PRINTS" id="PR00419">
    <property type="entry name" value="ADXRDTASE"/>
</dbReference>
<dbReference type="SUPFAM" id="SSF51971">
    <property type="entry name" value="Nucleotide-binding domain"/>
    <property type="match status" value="1"/>
</dbReference>
<comment type="caution">
    <text evidence="7">The sequence shown here is derived from an EMBL/GenBank/DDBJ whole genome shotgun (WGS) entry which is preliminary data.</text>
</comment>
<dbReference type="InterPro" id="IPR004017">
    <property type="entry name" value="Cys_rich_dom"/>
</dbReference>
<evidence type="ECO:0000259" key="6">
    <source>
        <dbReference type="Pfam" id="PF02754"/>
    </source>
</evidence>
<name>A0A4Y7R6Q2_9FIRM</name>
<dbReference type="Pfam" id="PF13534">
    <property type="entry name" value="Fer4_17"/>
    <property type="match status" value="1"/>
</dbReference>
<dbReference type="PANTHER" id="PTHR43255">
    <property type="entry name" value="IRON-SULFUR-BINDING OXIDOREDUCTASE FADF-RELATED-RELATED"/>
    <property type="match status" value="1"/>
</dbReference>
<keyword evidence="2" id="KW-0479">Metal-binding</keyword>
<dbReference type="InterPro" id="IPR009051">
    <property type="entry name" value="Helical_ferredxn"/>
</dbReference>
<sequence>MIGGYSLARKKQQIAVIGGGLSGLSCAMELAGKGFNVTVFEKSGKLGGRLWDMDRDLLPEQVIKEDIRQIEENGVNIRLNSCIADLPDLNFDALYVATGICGNTFGLDMENGIIQYDPVSLASSHSGVFVGGSLLSKKLCSPIHSIAQGARAARSIERFVQNVSLTNGRENEETQHTRLYTNIKHEDRKPKVLPKEISSQYTEKEAIDEAGRCMQCECKECVKACDSLAHFGHYPKRHLRDICKTLTSLQGIRSKMIATRVINSCSLCGLCKELCPNDLDMGAICLESRRILVNNDTMPPAFYEFWLRDMLNANDEKICIFKNQPGTPTSKYLFFPGCQMGSSFPGYVEKTYKYLIECLDGGIGLAVACCGAPAEWSGRKELHQEHLKSFVNKWEEMGRPQVILACTTCQKMFSKYLPEVPVKSLWVIMEENKLPLNVKKGGSAPLHFMTLAQAGISRTFKKVNADY</sequence>
<dbReference type="InterPro" id="IPR036188">
    <property type="entry name" value="FAD/NAD-bd_sf"/>
</dbReference>
<dbReference type="Pfam" id="PF02754">
    <property type="entry name" value="CCG"/>
    <property type="match status" value="1"/>
</dbReference>
<keyword evidence="8" id="KW-1185">Reference proteome</keyword>
<feature type="domain" description="Cysteine-rich" evidence="6">
    <location>
        <begin position="332"/>
        <end position="413"/>
    </location>
</feature>
<dbReference type="PANTHER" id="PTHR43255:SF1">
    <property type="entry name" value="IRON-SULFUR-BINDING OXIDOREDUCTASE FADF-RELATED"/>
    <property type="match status" value="1"/>
</dbReference>
<evidence type="ECO:0000256" key="5">
    <source>
        <dbReference type="ARBA" id="ARBA00023014"/>
    </source>
</evidence>
<dbReference type="GO" id="GO:0004159">
    <property type="term" value="F:dihydropyrimidine dehydrogenase (NAD+) activity"/>
    <property type="evidence" value="ECO:0007669"/>
    <property type="project" value="UniProtKB-EC"/>
</dbReference>
<proteinExistence type="predicted"/>
<dbReference type="Gene3D" id="3.50.50.60">
    <property type="entry name" value="FAD/NAD(P)-binding domain"/>
    <property type="match status" value="2"/>
</dbReference>
<dbReference type="PROSITE" id="PS00198">
    <property type="entry name" value="4FE4S_FER_1"/>
    <property type="match status" value="1"/>
</dbReference>
<dbReference type="EC" id="1.3.1.1" evidence="7"/>
<evidence type="ECO:0000313" key="7">
    <source>
        <dbReference type="EMBL" id="TEB04436.1"/>
    </source>
</evidence>
<evidence type="ECO:0000256" key="3">
    <source>
        <dbReference type="ARBA" id="ARBA00023002"/>
    </source>
</evidence>
<organism evidence="7 8">
    <name type="scientific">Pelotomaculum schinkii</name>
    <dbReference type="NCBI Taxonomy" id="78350"/>
    <lineage>
        <taxon>Bacteria</taxon>
        <taxon>Bacillati</taxon>
        <taxon>Bacillota</taxon>
        <taxon>Clostridia</taxon>
        <taxon>Eubacteriales</taxon>
        <taxon>Desulfotomaculaceae</taxon>
        <taxon>Pelotomaculum</taxon>
    </lineage>
</organism>
<keyword evidence="5" id="KW-0411">Iron-sulfur</keyword>
<evidence type="ECO:0000256" key="4">
    <source>
        <dbReference type="ARBA" id="ARBA00023004"/>
    </source>
</evidence>
<protein>
    <submittedName>
        <fullName evidence="7">NAD-dependent dihydropyrimidine dehydrogenase subunit PreT</fullName>
        <ecNumber evidence="7">1.3.1.1</ecNumber>
    </submittedName>
</protein>
<dbReference type="InterPro" id="IPR017900">
    <property type="entry name" value="4Fe4S_Fe_S_CS"/>
</dbReference>
<evidence type="ECO:0000256" key="2">
    <source>
        <dbReference type="ARBA" id="ARBA00022723"/>
    </source>
</evidence>
<dbReference type="InterPro" id="IPR051460">
    <property type="entry name" value="HdrC_iron-sulfur_subunit"/>
</dbReference>
<keyword evidence="1" id="KW-0004">4Fe-4S</keyword>